<proteinExistence type="predicted"/>
<comment type="caution">
    <text evidence="1">The sequence shown here is derived from an EMBL/GenBank/DDBJ whole genome shotgun (WGS) entry which is preliminary data.</text>
</comment>
<reference evidence="1 2" key="1">
    <citation type="submission" date="2019-02" db="EMBL/GenBank/DDBJ databases">
        <title>Draft genome sequences of novel Actinobacteria.</title>
        <authorList>
            <person name="Sahin N."/>
            <person name="Ay H."/>
            <person name="Saygin H."/>
        </authorList>
    </citation>
    <scope>NUCLEOTIDE SEQUENCE [LARGE SCALE GENOMIC DNA]</scope>
    <source>
        <strain evidence="1 2">KC201</strain>
    </source>
</reference>
<accession>A0A4R4MS17</accession>
<evidence type="ECO:0008006" key="3">
    <source>
        <dbReference type="Google" id="ProtNLM"/>
    </source>
</evidence>
<sequence>MRVLILGGTWFLGRRITERLADRGDQLLVLHRGSDRSAPGVPGAHLHTDRHDLARHAHQIKDFAPQAVVDTHALTGADVDAVLPLLPHVPTVVLSSQDVYEAFTGLQTGRCLAPVPITEESELRRERHPHRGAGFPGVPDDYDKLDVEERWLARGAVVLRLPLIYGPHDWQRREEPILRRVRAGRDRIPVGAANLLWTKGYVDDLATGVLSALDHRSADGLAVNLGETATVTVGAWFEQILGAAGSRARLERVPDGRIPPDLALSGAPAQHLVVSSARARTLLGWAPGDPAAHVAESVRWHLAHPPEDAWSDEDTAADDAALAG</sequence>
<evidence type="ECO:0000313" key="1">
    <source>
        <dbReference type="EMBL" id="TDB98904.1"/>
    </source>
</evidence>
<name>A0A4R4MS17_9ACTN</name>
<dbReference type="RefSeq" id="WP_132340299.1">
    <property type="nucleotide sequence ID" value="NZ_SMJZ01000236.1"/>
</dbReference>
<dbReference type="Proteomes" id="UP000295157">
    <property type="component" value="Unassembled WGS sequence"/>
</dbReference>
<dbReference type="EMBL" id="SMJZ01000236">
    <property type="protein sequence ID" value="TDB98904.1"/>
    <property type="molecule type" value="Genomic_DNA"/>
</dbReference>
<organism evidence="1 2">
    <name type="scientific">Nonomuraea longispora</name>
    <dbReference type="NCBI Taxonomy" id="1848320"/>
    <lineage>
        <taxon>Bacteria</taxon>
        <taxon>Bacillati</taxon>
        <taxon>Actinomycetota</taxon>
        <taxon>Actinomycetes</taxon>
        <taxon>Streptosporangiales</taxon>
        <taxon>Streptosporangiaceae</taxon>
        <taxon>Nonomuraea</taxon>
    </lineage>
</organism>
<keyword evidence="2" id="KW-1185">Reference proteome</keyword>
<dbReference type="Gene3D" id="3.40.50.720">
    <property type="entry name" value="NAD(P)-binding Rossmann-like Domain"/>
    <property type="match status" value="1"/>
</dbReference>
<protein>
    <recommendedName>
        <fullName evidence="3">NAD-dependent epimerase/dehydratase family protein</fullName>
    </recommendedName>
</protein>
<dbReference type="OrthoDB" id="7941246at2"/>
<dbReference type="InterPro" id="IPR036291">
    <property type="entry name" value="NAD(P)-bd_dom_sf"/>
</dbReference>
<dbReference type="AlphaFoldDB" id="A0A4R4MS17"/>
<evidence type="ECO:0000313" key="2">
    <source>
        <dbReference type="Proteomes" id="UP000295157"/>
    </source>
</evidence>
<gene>
    <name evidence="1" type="ORF">E1267_38275</name>
</gene>
<dbReference type="SUPFAM" id="SSF51735">
    <property type="entry name" value="NAD(P)-binding Rossmann-fold domains"/>
    <property type="match status" value="1"/>
</dbReference>